<dbReference type="EMBL" id="VIWT01000006">
    <property type="protein sequence ID" value="TWF73116.1"/>
    <property type="molecule type" value="Genomic_DNA"/>
</dbReference>
<dbReference type="Gene3D" id="3.40.50.1820">
    <property type="entry name" value="alpha/beta hydrolase"/>
    <property type="match status" value="1"/>
</dbReference>
<gene>
    <name evidence="4" type="ORF">FHX73_16267</name>
</gene>
<evidence type="ECO:0000259" key="3">
    <source>
        <dbReference type="Pfam" id="PF07859"/>
    </source>
</evidence>
<dbReference type="Proteomes" id="UP000317940">
    <property type="component" value="Unassembled WGS sequence"/>
</dbReference>
<sequence>MTHPPDPPAPVLDPAARALADQSAAGPDPRGLPLSQLRARLDLSQSGPAERPDARIEDLRLPGPDGPVRIRLLRPPTTGPEPLPVILYLHGGGWIAGGVVSHDRLVRELAVRVAAAVVFVDYDLAPEAPYPAALRQAHAAARWVAAHGPAHGLDPTRTAVAGDSAGGNLATALTLLAKERGETPLRHQVLIHPPLSADCDTPSYRQFARGYFQSADYLSWLWQQYVPDPALRTEPTAAPLNAAPHQLAGLPPALVITAEADPVRDEAEEYAARLSAAGVPVRRVRYPGTIHGFLVLDALRTTGAARAALDLVASTLRQALHPPRENR</sequence>
<keyword evidence="1" id="KW-0378">Hydrolase</keyword>
<proteinExistence type="predicted"/>
<dbReference type="InterPro" id="IPR050300">
    <property type="entry name" value="GDXG_lipolytic_enzyme"/>
</dbReference>
<dbReference type="PANTHER" id="PTHR48081:SF8">
    <property type="entry name" value="ALPHA_BETA HYDROLASE FOLD-3 DOMAIN-CONTAINING PROTEIN-RELATED"/>
    <property type="match status" value="1"/>
</dbReference>
<evidence type="ECO:0000313" key="4">
    <source>
        <dbReference type="EMBL" id="TWF73116.1"/>
    </source>
</evidence>
<protein>
    <submittedName>
        <fullName evidence="4">Acetyl esterase/lipase</fullName>
    </submittedName>
</protein>
<dbReference type="Pfam" id="PF07859">
    <property type="entry name" value="Abhydrolase_3"/>
    <property type="match status" value="1"/>
</dbReference>
<evidence type="ECO:0000256" key="2">
    <source>
        <dbReference type="SAM" id="MobiDB-lite"/>
    </source>
</evidence>
<dbReference type="SUPFAM" id="SSF53474">
    <property type="entry name" value="alpha/beta-Hydrolases"/>
    <property type="match status" value="1"/>
</dbReference>
<dbReference type="AlphaFoldDB" id="A0A561SE21"/>
<dbReference type="OrthoDB" id="128186at2"/>
<evidence type="ECO:0000313" key="5">
    <source>
        <dbReference type="Proteomes" id="UP000317940"/>
    </source>
</evidence>
<organism evidence="4 5">
    <name type="scientific">Kitasatospora viridis</name>
    <dbReference type="NCBI Taxonomy" id="281105"/>
    <lineage>
        <taxon>Bacteria</taxon>
        <taxon>Bacillati</taxon>
        <taxon>Actinomycetota</taxon>
        <taxon>Actinomycetes</taxon>
        <taxon>Kitasatosporales</taxon>
        <taxon>Streptomycetaceae</taxon>
        <taxon>Kitasatospora</taxon>
    </lineage>
</organism>
<keyword evidence="5" id="KW-1185">Reference proteome</keyword>
<dbReference type="RefSeq" id="WP_145911088.1">
    <property type="nucleotide sequence ID" value="NZ_BAAAMZ010000005.1"/>
</dbReference>
<comment type="caution">
    <text evidence="4">The sequence shown here is derived from an EMBL/GenBank/DDBJ whole genome shotgun (WGS) entry which is preliminary data.</text>
</comment>
<feature type="region of interest" description="Disordered" evidence="2">
    <location>
        <begin position="41"/>
        <end position="62"/>
    </location>
</feature>
<dbReference type="InterPro" id="IPR013094">
    <property type="entry name" value="AB_hydrolase_3"/>
</dbReference>
<dbReference type="PANTHER" id="PTHR48081">
    <property type="entry name" value="AB HYDROLASE SUPERFAMILY PROTEIN C4A8.06C"/>
    <property type="match status" value="1"/>
</dbReference>
<feature type="domain" description="Alpha/beta hydrolase fold-3" evidence="3">
    <location>
        <begin position="86"/>
        <end position="294"/>
    </location>
</feature>
<accession>A0A561SE21</accession>
<reference evidence="4 5" key="1">
    <citation type="submission" date="2019-06" db="EMBL/GenBank/DDBJ databases">
        <title>Sequencing the genomes of 1000 actinobacteria strains.</title>
        <authorList>
            <person name="Klenk H.-P."/>
        </authorList>
    </citation>
    <scope>NUCLEOTIDE SEQUENCE [LARGE SCALE GENOMIC DNA]</scope>
    <source>
        <strain evidence="4 5">DSM 44826</strain>
    </source>
</reference>
<dbReference type="GO" id="GO:0016787">
    <property type="term" value="F:hydrolase activity"/>
    <property type="evidence" value="ECO:0007669"/>
    <property type="project" value="UniProtKB-KW"/>
</dbReference>
<evidence type="ECO:0000256" key="1">
    <source>
        <dbReference type="ARBA" id="ARBA00022801"/>
    </source>
</evidence>
<name>A0A561SE21_9ACTN</name>
<dbReference type="InterPro" id="IPR029058">
    <property type="entry name" value="AB_hydrolase_fold"/>
</dbReference>
<feature type="compositionally biased region" description="Basic and acidic residues" evidence="2">
    <location>
        <begin position="50"/>
        <end position="60"/>
    </location>
</feature>